<dbReference type="AlphaFoldDB" id="A0A0H0XUK6"/>
<organism evidence="1 2">
    <name type="scientific">Aurantiacibacter marinus</name>
    <dbReference type="NCBI Taxonomy" id="874156"/>
    <lineage>
        <taxon>Bacteria</taxon>
        <taxon>Pseudomonadati</taxon>
        <taxon>Pseudomonadota</taxon>
        <taxon>Alphaproteobacteria</taxon>
        <taxon>Sphingomonadales</taxon>
        <taxon>Erythrobacteraceae</taxon>
        <taxon>Aurantiacibacter</taxon>
    </lineage>
</organism>
<dbReference type="Proteomes" id="UP000053455">
    <property type="component" value="Unassembled WGS sequence"/>
</dbReference>
<protein>
    <recommendedName>
        <fullName evidence="3">Hpt domain-containing protein</fullName>
    </recommendedName>
</protein>
<keyword evidence="2" id="KW-1185">Reference proteome</keyword>
<dbReference type="EMBL" id="LBHU01000002">
    <property type="protein sequence ID" value="KLI63960.1"/>
    <property type="molecule type" value="Genomic_DNA"/>
</dbReference>
<dbReference type="OrthoDB" id="7427752at2"/>
<evidence type="ECO:0000313" key="1">
    <source>
        <dbReference type="EMBL" id="KLI63960.1"/>
    </source>
</evidence>
<dbReference type="STRING" id="874156.GCA_001021555_01365"/>
<accession>A0A0H0XUK6</accession>
<evidence type="ECO:0000313" key="2">
    <source>
        <dbReference type="Proteomes" id="UP000053455"/>
    </source>
</evidence>
<dbReference type="InterPro" id="IPR036641">
    <property type="entry name" value="HPT_dom_sf"/>
</dbReference>
<reference evidence="1 2" key="1">
    <citation type="submission" date="2015-04" db="EMBL/GenBank/DDBJ databases">
        <title>The draft genome sequence of Erythrobacter marinus HWDM-33.</title>
        <authorList>
            <person name="Zhuang L."/>
            <person name="Liu Y."/>
            <person name="Shao Z."/>
        </authorList>
    </citation>
    <scope>NUCLEOTIDE SEQUENCE [LARGE SCALE GENOMIC DNA]</scope>
    <source>
        <strain evidence="1 2">HWDM-33</strain>
    </source>
</reference>
<dbReference type="GO" id="GO:0000160">
    <property type="term" value="P:phosphorelay signal transduction system"/>
    <property type="evidence" value="ECO:0007669"/>
    <property type="project" value="InterPro"/>
</dbReference>
<dbReference type="RefSeq" id="WP_047093777.1">
    <property type="nucleotide sequence ID" value="NZ_LBHU01000002.1"/>
</dbReference>
<proteinExistence type="predicted"/>
<evidence type="ECO:0008006" key="3">
    <source>
        <dbReference type="Google" id="ProtNLM"/>
    </source>
</evidence>
<sequence length="101" mass="10584">MAYAHGDFELTLTAAAGDDPALFAELRACFVESLAIQIDLLKRARCDGNWTMAAQRLRGLAASFHSGDLVALADEALDGAPGDPAVLRKLGAFADGFSSQS</sequence>
<name>A0A0H0XUK6_9SPHN</name>
<dbReference type="SUPFAM" id="SSF47226">
    <property type="entry name" value="Histidine-containing phosphotransfer domain, HPT domain"/>
    <property type="match status" value="1"/>
</dbReference>
<dbReference type="PATRIC" id="fig|874156.12.peg.1999"/>
<gene>
    <name evidence="1" type="ORF">AAV99_09735</name>
</gene>
<comment type="caution">
    <text evidence="1">The sequence shown here is derived from an EMBL/GenBank/DDBJ whole genome shotgun (WGS) entry which is preliminary data.</text>
</comment>